<accession>A0AAN6MW47</accession>
<protein>
    <submittedName>
        <fullName evidence="1">Uncharacterized protein</fullName>
    </submittedName>
</protein>
<gene>
    <name evidence="1" type="ORF">C8A05DRAFT_29031</name>
</gene>
<organism evidence="1 2">
    <name type="scientific">Staphylotrichum tortipilum</name>
    <dbReference type="NCBI Taxonomy" id="2831512"/>
    <lineage>
        <taxon>Eukaryota</taxon>
        <taxon>Fungi</taxon>
        <taxon>Dikarya</taxon>
        <taxon>Ascomycota</taxon>
        <taxon>Pezizomycotina</taxon>
        <taxon>Sordariomycetes</taxon>
        <taxon>Sordariomycetidae</taxon>
        <taxon>Sordariales</taxon>
        <taxon>Chaetomiaceae</taxon>
        <taxon>Staphylotrichum</taxon>
    </lineage>
</organism>
<name>A0AAN6MW47_9PEZI</name>
<dbReference type="EMBL" id="MU855315">
    <property type="protein sequence ID" value="KAK3906998.1"/>
    <property type="molecule type" value="Genomic_DNA"/>
</dbReference>
<dbReference type="AlphaFoldDB" id="A0AAN6MW47"/>
<comment type="caution">
    <text evidence="1">The sequence shown here is derived from an EMBL/GenBank/DDBJ whole genome shotgun (WGS) entry which is preliminary data.</text>
</comment>
<evidence type="ECO:0000313" key="2">
    <source>
        <dbReference type="Proteomes" id="UP001303889"/>
    </source>
</evidence>
<keyword evidence="2" id="KW-1185">Reference proteome</keyword>
<proteinExistence type="predicted"/>
<sequence>MDGTERFDDSWAWKAFSGILCFRTVGPSWAMLDGVEPDTDPAAAGFAANEHSQTQCNPTQLKAARDDGVSCDSRGVW</sequence>
<evidence type="ECO:0000313" key="1">
    <source>
        <dbReference type="EMBL" id="KAK3906998.1"/>
    </source>
</evidence>
<dbReference type="Proteomes" id="UP001303889">
    <property type="component" value="Unassembled WGS sequence"/>
</dbReference>
<reference evidence="1" key="2">
    <citation type="submission" date="2023-05" db="EMBL/GenBank/DDBJ databases">
        <authorList>
            <consortium name="Lawrence Berkeley National Laboratory"/>
            <person name="Steindorff A."/>
            <person name="Hensen N."/>
            <person name="Bonometti L."/>
            <person name="Westerberg I."/>
            <person name="Brannstrom I.O."/>
            <person name="Guillou S."/>
            <person name="Cros-Aarteil S."/>
            <person name="Calhoun S."/>
            <person name="Haridas S."/>
            <person name="Kuo A."/>
            <person name="Mondo S."/>
            <person name="Pangilinan J."/>
            <person name="Riley R."/>
            <person name="Labutti K."/>
            <person name="Andreopoulos B."/>
            <person name="Lipzen A."/>
            <person name="Chen C."/>
            <person name="Yanf M."/>
            <person name="Daum C."/>
            <person name="Ng V."/>
            <person name="Clum A."/>
            <person name="Ohm R."/>
            <person name="Martin F."/>
            <person name="Silar P."/>
            <person name="Natvig D."/>
            <person name="Lalanne C."/>
            <person name="Gautier V."/>
            <person name="Ament-Velasquez S.L."/>
            <person name="Kruys A."/>
            <person name="Hutchinson M.I."/>
            <person name="Powell A.J."/>
            <person name="Barry K."/>
            <person name="Miller A.N."/>
            <person name="Grigoriev I.V."/>
            <person name="Debuchy R."/>
            <person name="Gladieux P."/>
            <person name="Thoren M.H."/>
            <person name="Johannesson H."/>
        </authorList>
    </citation>
    <scope>NUCLEOTIDE SEQUENCE</scope>
    <source>
        <strain evidence="1">CBS 103.79</strain>
    </source>
</reference>
<reference evidence="1" key="1">
    <citation type="journal article" date="2023" name="Mol. Phylogenet. Evol.">
        <title>Genome-scale phylogeny and comparative genomics of the fungal order Sordariales.</title>
        <authorList>
            <person name="Hensen N."/>
            <person name="Bonometti L."/>
            <person name="Westerberg I."/>
            <person name="Brannstrom I.O."/>
            <person name="Guillou S."/>
            <person name="Cros-Aarteil S."/>
            <person name="Calhoun S."/>
            <person name="Haridas S."/>
            <person name="Kuo A."/>
            <person name="Mondo S."/>
            <person name="Pangilinan J."/>
            <person name="Riley R."/>
            <person name="LaButti K."/>
            <person name="Andreopoulos B."/>
            <person name="Lipzen A."/>
            <person name="Chen C."/>
            <person name="Yan M."/>
            <person name="Daum C."/>
            <person name="Ng V."/>
            <person name="Clum A."/>
            <person name="Steindorff A."/>
            <person name="Ohm R.A."/>
            <person name="Martin F."/>
            <person name="Silar P."/>
            <person name="Natvig D.O."/>
            <person name="Lalanne C."/>
            <person name="Gautier V."/>
            <person name="Ament-Velasquez S.L."/>
            <person name="Kruys A."/>
            <person name="Hutchinson M.I."/>
            <person name="Powell A.J."/>
            <person name="Barry K."/>
            <person name="Miller A.N."/>
            <person name="Grigoriev I.V."/>
            <person name="Debuchy R."/>
            <person name="Gladieux P."/>
            <person name="Hiltunen Thoren M."/>
            <person name="Johannesson H."/>
        </authorList>
    </citation>
    <scope>NUCLEOTIDE SEQUENCE</scope>
    <source>
        <strain evidence="1">CBS 103.79</strain>
    </source>
</reference>